<dbReference type="PaxDb" id="411902-CLOBOL_05469"/>
<dbReference type="Proteomes" id="UP000005396">
    <property type="component" value="Unassembled WGS sequence"/>
</dbReference>
<gene>
    <name evidence="1" type="ORF">CLOBOL_05469</name>
</gene>
<evidence type="ECO:0000313" key="1">
    <source>
        <dbReference type="EMBL" id="EDP14301.1"/>
    </source>
</evidence>
<evidence type="ECO:0000313" key="2">
    <source>
        <dbReference type="Proteomes" id="UP000005396"/>
    </source>
</evidence>
<dbReference type="EMBL" id="ABCC02000040">
    <property type="protein sequence ID" value="EDP14301.1"/>
    <property type="molecule type" value="Genomic_DNA"/>
</dbReference>
<reference evidence="1 2" key="2">
    <citation type="submission" date="2007-09" db="EMBL/GenBank/DDBJ databases">
        <title>Draft genome sequence of Clostridium bolteae (ATCC BAA-613).</title>
        <authorList>
            <person name="Sudarsanam P."/>
            <person name="Ley R."/>
            <person name="Guruge J."/>
            <person name="Turnbaugh P.J."/>
            <person name="Mahowald M."/>
            <person name="Liep D."/>
            <person name="Gordon J."/>
        </authorList>
    </citation>
    <scope>NUCLEOTIDE SEQUENCE [LARGE SCALE GENOMIC DNA]</scope>
    <source>
        <strain evidence="2">ATCC BAA-613 / DSM 15670 / CCUG 46953 / JCM 12243 / WAL 16351</strain>
    </source>
</reference>
<name>A8RZP7_ENTBW</name>
<organism evidence="1 2">
    <name type="scientific">Enterocloster bolteae (strain ATCC BAA-613 / DSM 15670 / CCUG 46953 / JCM 12243 / WAL 16351)</name>
    <name type="common">Clostridium bolteae</name>
    <dbReference type="NCBI Taxonomy" id="411902"/>
    <lineage>
        <taxon>Bacteria</taxon>
        <taxon>Bacillati</taxon>
        <taxon>Bacillota</taxon>
        <taxon>Clostridia</taxon>
        <taxon>Lachnospirales</taxon>
        <taxon>Lachnospiraceae</taxon>
        <taxon>Enterocloster</taxon>
    </lineage>
</organism>
<protein>
    <submittedName>
        <fullName evidence="1">Uncharacterized protein</fullName>
    </submittedName>
</protein>
<dbReference type="AlphaFoldDB" id="A8RZP7"/>
<sequence>MSKTSAHMPGPFRFPVPYKVYRPHMPPHFDASPILNRSSDLVLCFQCSTDAFKLQYKAARKAIFFNYRYLIS</sequence>
<dbReference type="HOGENOM" id="CLU_2715219_0_0_9"/>
<reference evidence="1 2" key="1">
    <citation type="submission" date="2007-08" db="EMBL/GenBank/DDBJ databases">
        <authorList>
            <person name="Fulton L."/>
            <person name="Clifton S."/>
            <person name="Fulton B."/>
            <person name="Xu J."/>
            <person name="Minx P."/>
            <person name="Pepin K.H."/>
            <person name="Johnson M."/>
            <person name="Thiruvilangam P."/>
            <person name="Bhonagiri V."/>
            <person name="Nash W.E."/>
            <person name="Mardis E.R."/>
            <person name="Wilson R.K."/>
        </authorList>
    </citation>
    <scope>NUCLEOTIDE SEQUENCE [LARGE SCALE GENOMIC DNA]</scope>
    <source>
        <strain evidence="2">ATCC BAA-613 / DSM 15670 / CCUG 46953 / JCM 12243 / WAL 16351</strain>
    </source>
</reference>
<accession>A8RZP7</accession>
<proteinExistence type="predicted"/>
<comment type="caution">
    <text evidence="1">The sequence shown here is derived from an EMBL/GenBank/DDBJ whole genome shotgun (WGS) entry which is preliminary data.</text>
</comment>